<evidence type="ECO:0000256" key="7">
    <source>
        <dbReference type="ARBA" id="ARBA00023288"/>
    </source>
</evidence>
<evidence type="ECO:0000256" key="8">
    <source>
        <dbReference type="SAM" id="SignalP"/>
    </source>
</evidence>
<feature type="domain" description="Spore germination protein N-terminal" evidence="10">
    <location>
        <begin position="23"/>
        <end position="198"/>
    </location>
</feature>
<feature type="domain" description="Spore germination GerAC-like C-terminal" evidence="9">
    <location>
        <begin position="218"/>
        <end position="376"/>
    </location>
</feature>
<dbReference type="AlphaFoldDB" id="A0A074M7B8"/>
<evidence type="ECO:0000256" key="6">
    <source>
        <dbReference type="ARBA" id="ARBA00023139"/>
    </source>
</evidence>
<feature type="signal peptide" evidence="8">
    <location>
        <begin position="1"/>
        <end position="19"/>
    </location>
</feature>
<evidence type="ECO:0000313" key="12">
    <source>
        <dbReference type="Proteomes" id="UP000027931"/>
    </source>
</evidence>
<dbReference type="InterPro" id="IPR046953">
    <property type="entry name" value="Spore_GerAC-like_C"/>
</dbReference>
<accession>A0A074M7B8</accession>
<dbReference type="OrthoDB" id="2380468at2"/>
<comment type="subcellular location">
    <subcellularLocation>
        <location evidence="1">Membrane</location>
        <topology evidence="1">Lipid-anchor</topology>
    </subcellularLocation>
</comment>
<evidence type="ECO:0000256" key="1">
    <source>
        <dbReference type="ARBA" id="ARBA00004635"/>
    </source>
</evidence>
<keyword evidence="12" id="KW-1185">Reference proteome</keyword>
<dbReference type="NCBIfam" id="TIGR02887">
    <property type="entry name" value="spore_ger_x_C"/>
    <property type="match status" value="1"/>
</dbReference>
<dbReference type="Pfam" id="PF25198">
    <property type="entry name" value="Spore_GerAC_N"/>
    <property type="match status" value="1"/>
</dbReference>
<dbReference type="Pfam" id="PF05504">
    <property type="entry name" value="Spore_GerAC"/>
    <property type="match status" value="1"/>
</dbReference>
<comment type="caution">
    <text evidence="11">The sequence shown here is derived from an EMBL/GenBank/DDBJ whole genome shotgun (WGS) entry which is preliminary data.</text>
</comment>
<dbReference type="GO" id="GO:0016020">
    <property type="term" value="C:membrane"/>
    <property type="evidence" value="ECO:0007669"/>
    <property type="project" value="UniProtKB-SubCell"/>
</dbReference>
<dbReference type="EMBL" id="JMIR01000031">
    <property type="protein sequence ID" value="KEO81907.1"/>
    <property type="molecule type" value="Genomic_DNA"/>
</dbReference>
<dbReference type="GO" id="GO:0009847">
    <property type="term" value="P:spore germination"/>
    <property type="evidence" value="ECO:0007669"/>
    <property type="project" value="InterPro"/>
</dbReference>
<keyword evidence="7" id="KW-0449">Lipoprotein</keyword>
<sequence>MKQKARLALCLLLSAVLLTGCWDFREVEHVIYLNALGVDYVKGKYVLYAQVIDFTNLSKQEIGGGRHPEKAAIGKGIGDSFDEAAFNLYRTVQSKISWAHITALVFTERAVEANISMKAIDLMRRYHELRHTMWTFGTRESLADLFAVTPVMNLSILYSRLNSPEDPYKQSSDIRPMFLNQYIASIKERAETSLLPFLAISKERWKMGEESHPVLEINGVGVILNEKYQGFVDRAGLRGLRWVEPNHPRNAVFVHRNGKPFAAVVFLHPSSKIRPVVNGDQVQFDIEIKAKGSLLELMQVASLDAIQKAVREQLEHEVRDTYEVGLAQKSDILNLGLELFRKDPDTWHSLQKDAELPLTRSSLRKVDVQVEILSSGKLKM</sequence>
<feature type="chain" id="PRO_5039054448" evidence="8">
    <location>
        <begin position="20"/>
        <end position="380"/>
    </location>
</feature>
<evidence type="ECO:0000256" key="3">
    <source>
        <dbReference type="ARBA" id="ARBA00022544"/>
    </source>
</evidence>
<protein>
    <submittedName>
        <fullName evidence="11">Uncharacterized protein</fullName>
    </submittedName>
</protein>
<dbReference type="RefSeq" id="WP_052036540.1">
    <property type="nucleotide sequence ID" value="NZ_JMIR01000031.1"/>
</dbReference>
<evidence type="ECO:0000256" key="2">
    <source>
        <dbReference type="ARBA" id="ARBA00007886"/>
    </source>
</evidence>
<evidence type="ECO:0000259" key="9">
    <source>
        <dbReference type="Pfam" id="PF05504"/>
    </source>
</evidence>
<name>A0A074M7B8_9BACL</name>
<dbReference type="InterPro" id="IPR038501">
    <property type="entry name" value="Spore_GerAC_C_sf"/>
</dbReference>
<evidence type="ECO:0000256" key="4">
    <source>
        <dbReference type="ARBA" id="ARBA00022729"/>
    </source>
</evidence>
<evidence type="ECO:0000313" key="11">
    <source>
        <dbReference type="EMBL" id="KEO81907.1"/>
    </source>
</evidence>
<keyword evidence="4 8" id="KW-0732">Signal</keyword>
<keyword evidence="3" id="KW-0309">Germination</keyword>
<organism evidence="11 12">
    <name type="scientific">Tumebacillus flagellatus</name>
    <dbReference type="NCBI Taxonomy" id="1157490"/>
    <lineage>
        <taxon>Bacteria</taxon>
        <taxon>Bacillati</taxon>
        <taxon>Bacillota</taxon>
        <taxon>Bacilli</taxon>
        <taxon>Bacillales</taxon>
        <taxon>Alicyclobacillaceae</taxon>
        <taxon>Tumebacillus</taxon>
    </lineage>
</organism>
<dbReference type="PANTHER" id="PTHR35789:SF1">
    <property type="entry name" value="SPORE GERMINATION PROTEIN B3"/>
    <property type="match status" value="1"/>
</dbReference>
<comment type="similarity">
    <text evidence="2">Belongs to the GerABKC lipoprotein family.</text>
</comment>
<keyword evidence="6" id="KW-0564">Palmitate</keyword>
<keyword evidence="5" id="KW-0472">Membrane</keyword>
<evidence type="ECO:0000256" key="5">
    <source>
        <dbReference type="ARBA" id="ARBA00023136"/>
    </source>
</evidence>
<dbReference type="eggNOG" id="ENOG502ZA3G">
    <property type="taxonomic scope" value="Bacteria"/>
</dbReference>
<dbReference type="InterPro" id="IPR057336">
    <property type="entry name" value="GerAC_N"/>
</dbReference>
<evidence type="ECO:0000259" key="10">
    <source>
        <dbReference type="Pfam" id="PF25198"/>
    </source>
</evidence>
<dbReference type="Proteomes" id="UP000027931">
    <property type="component" value="Unassembled WGS sequence"/>
</dbReference>
<dbReference type="PROSITE" id="PS51257">
    <property type="entry name" value="PROKAR_LIPOPROTEIN"/>
    <property type="match status" value="1"/>
</dbReference>
<dbReference type="PANTHER" id="PTHR35789">
    <property type="entry name" value="SPORE GERMINATION PROTEIN B3"/>
    <property type="match status" value="1"/>
</dbReference>
<reference evidence="11 12" key="1">
    <citation type="journal article" date="2013" name="Int. J. Syst. Evol. Microbiol.">
        <title>Tumebacillus flagellatus sp. nov., an alpha-amylase/pullulanase-producing bacterium isolated from cassava wastewater.</title>
        <authorList>
            <person name="Wang Q."/>
            <person name="Xie N."/>
            <person name="Qin Y."/>
            <person name="Shen N."/>
            <person name="Zhu J."/>
            <person name="Mi H."/>
            <person name="Huang R."/>
        </authorList>
    </citation>
    <scope>NUCLEOTIDE SEQUENCE [LARGE SCALE GENOMIC DNA]</scope>
    <source>
        <strain evidence="11 12">GST4</strain>
    </source>
</reference>
<gene>
    <name evidence="11" type="ORF">EL26_18915</name>
</gene>
<dbReference type="Gene3D" id="3.30.300.210">
    <property type="entry name" value="Nutrient germinant receptor protein C, domain 3"/>
    <property type="match status" value="1"/>
</dbReference>
<dbReference type="STRING" id="1157490.EL26_18915"/>
<dbReference type="InterPro" id="IPR008844">
    <property type="entry name" value="Spore_GerAC-like"/>
</dbReference>
<proteinExistence type="inferred from homology"/>